<evidence type="ECO:0000313" key="2">
    <source>
        <dbReference type="EMBL" id="KAG2568075.1"/>
    </source>
</evidence>
<feature type="region of interest" description="Disordered" evidence="1">
    <location>
        <begin position="137"/>
        <end position="214"/>
    </location>
</feature>
<dbReference type="AlphaFoldDB" id="A0A8T0Q443"/>
<accession>A0A8T0Q443</accession>
<dbReference type="Proteomes" id="UP000823388">
    <property type="component" value="Chromosome 7N"/>
</dbReference>
<proteinExistence type="predicted"/>
<feature type="compositionally biased region" description="Basic residues" evidence="1">
    <location>
        <begin position="176"/>
        <end position="192"/>
    </location>
</feature>
<protein>
    <submittedName>
        <fullName evidence="2">Uncharacterized protein</fullName>
    </submittedName>
</protein>
<sequence>MISLSTQGRRMEKPGETCSCSPHPSSSKPTPAPEAKFSRRSGSPAIRTPSICSSWPAWQPTGRSSAALLLAPRRDCRGSNPSTPWIMNPSTRRSHLHLRLRICIVQVCTTPRRQPSSSANSSSSAIVDKELGVGDLEGARKENRGRRRIRKGHACATTAAASPLSSSSASSTSAPSRRRPSSSHLPHTRHPPSARGRESATAPALATAPAPSRG</sequence>
<feature type="compositionally biased region" description="Basic residues" evidence="1">
    <location>
        <begin position="143"/>
        <end position="153"/>
    </location>
</feature>
<feature type="compositionally biased region" description="Low complexity" evidence="1">
    <location>
        <begin position="156"/>
        <end position="175"/>
    </location>
</feature>
<evidence type="ECO:0000256" key="1">
    <source>
        <dbReference type="SAM" id="MobiDB-lite"/>
    </source>
</evidence>
<name>A0A8T0Q443_PANVG</name>
<feature type="region of interest" description="Disordered" evidence="1">
    <location>
        <begin position="1"/>
        <end position="48"/>
    </location>
</feature>
<gene>
    <name evidence="2" type="ORF">PVAP13_7NG288124</name>
</gene>
<feature type="compositionally biased region" description="Low complexity" evidence="1">
    <location>
        <begin position="19"/>
        <end position="29"/>
    </location>
</feature>
<reference evidence="2" key="1">
    <citation type="submission" date="2020-05" db="EMBL/GenBank/DDBJ databases">
        <title>WGS assembly of Panicum virgatum.</title>
        <authorList>
            <person name="Lovell J.T."/>
            <person name="Jenkins J."/>
            <person name="Shu S."/>
            <person name="Juenger T.E."/>
            <person name="Schmutz J."/>
        </authorList>
    </citation>
    <scope>NUCLEOTIDE SEQUENCE</scope>
    <source>
        <strain evidence="2">AP13</strain>
    </source>
</reference>
<comment type="caution">
    <text evidence="2">The sequence shown here is derived from an EMBL/GenBank/DDBJ whole genome shotgun (WGS) entry which is preliminary data.</text>
</comment>
<feature type="compositionally biased region" description="Low complexity" evidence="1">
    <location>
        <begin position="200"/>
        <end position="214"/>
    </location>
</feature>
<evidence type="ECO:0000313" key="3">
    <source>
        <dbReference type="Proteomes" id="UP000823388"/>
    </source>
</evidence>
<organism evidence="2 3">
    <name type="scientific">Panicum virgatum</name>
    <name type="common">Blackwell switchgrass</name>
    <dbReference type="NCBI Taxonomy" id="38727"/>
    <lineage>
        <taxon>Eukaryota</taxon>
        <taxon>Viridiplantae</taxon>
        <taxon>Streptophyta</taxon>
        <taxon>Embryophyta</taxon>
        <taxon>Tracheophyta</taxon>
        <taxon>Spermatophyta</taxon>
        <taxon>Magnoliopsida</taxon>
        <taxon>Liliopsida</taxon>
        <taxon>Poales</taxon>
        <taxon>Poaceae</taxon>
        <taxon>PACMAD clade</taxon>
        <taxon>Panicoideae</taxon>
        <taxon>Panicodae</taxon>
        <taxon>Paniceae</taxon>
        <taxon>Panicinae</taxon>
        <taxon>Panicum</taxon>
        <taxon>Panicum sect. Hiantes</taxon>
    </lineage>
</organism>
<dbReference type="EMBL" id="CM029050">
    <property type="protein sequence ID" value="KAG2568075.1"/>
    <property type="molecule type" value="Genomic_DNA"/>
</dbReference>
<keyword evidence="3" id="KW-1185">Reference proteome</keyword>